<dbReference type="PROSITE" id="PS51891">
    <property type="entry name" value="CENP_V_GFA"/>
    <property type="match status" value="1"/>
</dbReference>
<dbReference type="SUPFAM" id="SSF51316">
    <property type="entry name" value="Mss4-like"/>
    <property type="match status" value="1"/>
</dbReference>
<sequence length="233" mass="26741">MLFSRFTPAARYFRIATARLRTPAAPFTRPLLGPVTNNFATPQTQGSFGLERIQQFHTTSAKMADDTPISMDPELLPKPNATHTVSEDPFDGKEEWKHRPPYEIRSMKDFGEVKWRGSCQCGRVTYMLNRDKPLAAKFCHCRGCQVMHGAPFQWAAIFHKEDMMFKDGSQGLSFYASGEKSRDYQTPTKVSCSFCRTPIMDEGRNVVLLFPELIDFGHTDEEQRERRKVFEVK</sequence>
<dbReference type="InterPro" id="IPR011057">
    <property type="entry name" value="Mss4-like_sf"/>
</dbReference>
<gene>
    <name evidence="6" type="ORF">PVAR5_0666</name>
</gene>
<evidence type="ECO:0000256" key="3">
    <source>
        <dbReference type="ARBA" id="ARBA00022833"/>
    </source>
</evidence>
<evidence type="ECO:0000313" key="7">
    <source>
        <dbReference type="Proteomes" id="UP000018001"/>
    </source>
</evidence>
<accession>V5HRS7</accession>
<proteinExistence type="inferred from homology"/>
<dbReference type="EMBL" id="BAUL01000017">
    <property type="protein sequence ID" value="GAD92080.1"/>
    <property type="molecule type" value="Genomic_DNA"/>
</dbReference>
<dbReference type="AlphaFoldDB" id="V5HRS7"/>
<dbReference type="HOGENOM" id="CLU_1189770_0_0_1"/>
<keyword evidence="2" id="KW-0479">Metal-binding</keyword>
<dbReference type="OrthoDB" id="9970124at2759"/>
<evidence type="ECO:0000313" key="6">
    <source>
        <dbReference type="EMBL" id="GAD92080.1"/>
    </source>
</evidence>
<dbReference type="GO" id="GO:0046872">
    <property type="term" value="F:metal ion binding"/>
    <property type="evidence" value="ECO:0007669"/>
    <property type="project" value="UniProtKB-KW"/>
</dbReference>
<keyword evidence="7" id="KW-1185">Reference proteome</keyword>
<reference evidence="7" key="1">
    <citation type="journal article" date="2014" name="Genome Announc.">
        <title>Draft genome sequence of the formaldehyde-resistant fungus Byssochlamys spectabilis No. 5 (anamorph Paecilomyces variotii No. 5) (NBRC109023).</title>
        <authorList>
            <person name="Oka T."/>
            <person name="Ekino K."/>
            <person name="Fukuda K."/>
            <person name="Nomura Y."/>
        </authorList>
    </citation>
    <scope>NUCLEOTIDE SEQUENCE [LARGE SCALE GENOMIC DNA]</scope>
    <source>
        <strain evidence="7">No. 5 / NBRC 109023</strain>
    </source>
</reference>
<dbReference type="InParanoid" id="V5HRS7"/>
<dbReference type="PANTHER" id="PTHR33337">
    <property type="entry name" value="GFA DOMAIN-CONTAINING PROTEIN"/>
    <property type="match status" value="1"/>
</dbReference>
<protein>
    <recommendedName>
        <fullName evidence="5">CENP-V/GFA domain-containing protein</fullName>
    </recommendedName>
</protein>
<name>V5HRS7_BYSSN</name>
<comment type="caution">
    <text evidence="6">The sequence shown here is derived from an EMBL/GenBank/DDBJ whole genome shotgun (WGS) entry which is preliminary data.</text>
</comment>
<feature type="domain" description="CENP-V/GFA" evidence="5">
    <location>
        <begin position="115"/>
        <end position="233"/>
    </location>
</feature>
<keyword evidence="4" id="KW-0456">Lyase</keyword>
<evidence type="ECO:0000256" key="4">
    <source>
        <dbReference type="ARBA" id="ARBA00023239"/>
    </source>
</evidence>
<evidence type="ECO:0000259" key="5">
    <source>
        <dbReference type="PROSITE" id="PS51891"/>
    </source>
</evidence>
<organism evidence="6 7">
    <name type="scientific">Byssochlamys spectabilis (strain No. 5 / NBRC 109023)</name>
    <name type="common">Paecilomyces variotii</name>
    <dbReference type="NCBI Taxonomy" id="1356009"/>
    <lineage>
        <taxon>Eukaryota</taxon>
        <taxon>Fungi</taxon>
        <taxon>Dikarya</taxon>
        <taxon>Ascomycota</taxon>
        <taxon>Pezizomycotina</taxon>
        <taxon>Eurotiomycetes</taxon>
        <taxon>Eurotiomycetidae</taxon>
        <taxon>Eurotiales</taxon>
        <taxon>Thermoascaceae</taxon>
        <taxon>Paecilomyces</taxon>
    </lineage>
</organism>
<dbReference type="Pfam" id="PF04828">
    <property type="entry name" value="GFA"/>
    <property type="match status" value="1"/>
</dbReference>
<evidence type="ECO:0000256" key="2">
    <source>
        <dbReference type="ARBA" id="ARBA00022723"/>
    </source>
</evidence>
<dbReference type="GO" id="GO:0016846">
    <property type="term" value="F:carbon-sulfur lyase activity"/>
    <property type="evidence" value="ECO:0007669"/>
    <property type="project" value="InterPro"/>
</dbReference>
<dbReference type="eggNOG" id="ENOG502RZVZ">
    <property type="taxonomic scope" value="Eukaryota"/>
</dbReference>
<dbReference type="InterPro" id="IPR006913">
    <property type="entry name" value="CENP-V/GFA"/>
</dbReference>
<keyword evidence="3" id="KW-0862">Zinc</keyword>
<evidence type="ECO:0000256" key="1">
    <source>
        <dbReference type="ARBA" id="ARBA00005495"/>
    </source>
</evidence>
<dbReference type="Proteomes" id="UP000018001">
    <property type="component" value="Unassembled WGS sequence"/>
</dbReference>
<dbReference type="Gene3D" id="3.90.1590.10">
    <property type="entry name" value="glutathione-dependent formaldehyde- activating enzyme (gfa)"/>
    <property type="match status" value="1"/>
</dbReference>
<dbReference type="PANTHER" id="PTHR33337:SF40">
    <property type="entry name" value="CENP-V_GFA DOMAIN-CONTAINING PROTEIN-RELATED"/>
    <property type="match status" value="1"/>
</dbReference>
<comment type="similarity">
    <text evidence="1">Belongs to the Gfa family.</text>
</comment>